<evidence type="ECO:0000256" key="1">
    <source>
        <dbReference type="SAM" id="MobiDB-lite"/>
    </source>
</evidence>
<dbReference type="PANTHER" id="PTHR36853">
    <property type="entry name" value="EXPRESSED PROTEIN"/>
    <property type="match status" value="1"/>
</dbReference>
<feature type="chain" id="PRO_5002239537" description="Vacuolar sorting protein Vps3844 C-terminal domain-containing protein" evidence="3">
    <location>
        <begin position="20"/>
        <end position="406"/>
    </location>
</feature>
<feature type="transmembrane region" description="Helical" evidence="2">
    <location>
        <begin position="362"/>
        <end position="384"/>
    </location>
</feature>
<sequence>MKAFSLLASCATLAHHVAAQGAYLYTIDNSVVSSSTGMIDSELASAIIARRRALTDDRVLGITNEALLQDINTYGGYQAPLFADANGEKKERPGKLFIRITDVDLNIHDLDAAMPDLWIQEPTQDLLTDFKHIPRRHRTEGICEYIVPPSMNTPGAYGVEVILSYHLDGDTLCLSPAEIPTLPITMSLHSFLPSTPKEVKSKLPSLIRILKHFSATENIESTVLFLPSKLSPSTKPSTREQKHEHQARSPQTTEEPLELNVAVAAAAAATSAAPTTDDIPQPAEKSQDFTLPSVIPSCFTSQSACDNTTNFCSGHGNCYEAHVNCFKCKCGTTLARVNEDGTEKTVQWGGAACEKKDVSVPFLLFASFGVLMAVLIAGAIGMLFKMGSEPLPSVIGAGVAGPKAGK</sequence>
<dbReference type="OrthoDB" id="5583277at2759"/>
<dbReference type="InterPro" id="IPR053065">
    <property type="entry name" value="Archenteron_Induction-Rel"/>
</dbReference>
<dbReference type="VEuPathDB" id="FungiDB:PV08_00924"/>
<dbReference type="PANTHER" id="PTHR36853:SF1">
    <property type="entry name" value="DUF3844 DOMAIN-CONTAINING PROTEIN"/>
    <property type="match status" value="1"/>
</dbReference>
<organism evidence="5 6">
    <name type="scientific">Exophiala spinifera</name>
    <dbReference type="NCBI Taxonomy" id="91928"/>
    <lineage>
        <taxon>Eukaryota</taxon>
        <taxon>Fungi</taxon>
        <taxon>Dikarya</taxon>
        <taxon>Ascomycota</taxon>
        <taxon>Pezizomycotina</taxon>
        <taxon>Eurotiomycetes</taxon>
        <taxon>Chaetothyriomycetidae</taxon>
        <taxon>Chaetothyriales</taxon>
        <taxon>Herpotrichiellaceae</taxon>
        <taxon>Exophiala</taxon>
    </lineage>
</organism>
<keyword evidence="2" id="KW-0472">Membrane</keyword>
<dbReference type="Proteomes" id="UP000053328">
    <property type="component" value="Unassembled WGS sequence"/>
</dbReference>
<dbReference type="AlphaFoldDB" id="A0A0D2C9V4"/>
<keyword evidence="2" id="KW-0812">Transmembrane</keyword>
<dbReference type="Pfam" id="PF12955">
    <property type="entry name" value="Vps3844_C"/>
    <property type="match status" value="1"/>
</dbReference>
<keyword evidence="3" id="KW-0732">Signal</keyword>
<evidence type="ECO:0000256" key="2">
    <source>
        <dbReference type="SAM" id="Phobius"/>
    </source>
</evidence>
<feature type="compositionally biased region" description="Basic and acidic residues" evidence="1">
    <location>
        <begin position="237"/>
        <end position="247"/>
    </location>
</feature>
<dbReference type="RefSeq" id="XP_016240565.1">
    <property type="nucleotide sequence ID" value="XM_016375289.1"/>
</dbReference>
<evidence type="ECO:0000313" key="5">
    <source>
        <dbReference type="EMBL" id="KIW20349.1"/>
    </source>
</evidence>
<keyword evidence="2" id="KW-1133">Transmembrane helix</keyword>
<protein>
    <recommendedName>
        <fullName evidence="4">Vacuolar sorting protein Vps3844 C-terminal domain-containing protein</fullName>
    </recommendedName>
</protein>
<keyword evidence="6" id="KW-1185">Reference proteome</keyword>
<name>A0A0D2C9V4_9EURO</name>
<feature type="signal peptide" evidence="3">
    <location>
        <begin position="1"/>
        <end position="19"/>
    </location>
</feature>
<dbReference type="HOGENOM" id="CLU_054960_0_0_1"/>
<reference evidence="5 6" key="1">
    <citation type="submission" date="2015-01" db="EMBL/GenBank/DDBJ databases">
        <title>The Genome Sequence of Exophiala spinifera CBS89968.</title>
        <authorList>
            <consortium name="The Broad Institute Genomics Platform"/>
            <person name="Cuomo C."/>
            <person name="de Hoog S."/>
            <person name="Gorbushina A."/>
            <person name="Stielow B."/>
            <person name="Teixiera M."/>
            <person name="Abouelleil A."/>
            <person name="Chapman S.B."/>
            <person name="Priest M."/>
            <person name="Young S.K."/>
            <person name="Wortman J."/>
            <person name="Nusbaum C."/>
            <person name="Birren B."/>
        </authorList>
    </citation>
    <scope>NUCLEOTIDE SEQUENCE [LARGE SCALE GENOMIC DNA]</scope>
    <source>
        <strain evidence="5 6">CBS 89968</strain>
    </source>
</reference>
<proteinExistence type="predicted"/>
<feature type="domain" description="Vacuolar sorting protein Vps3844 C-terminal" evidence="4">
    <location>
        <begin position="298"/>
        <end position="397"/>
    </location>
</feature>
<dbReference type="EMBL" id="KN847492">
    <property type="protein sequence ID" value="KIW20349.1"/>
    <property type="molecule type" value="Genomic_DNA"/>
</dbReference>
<dbReference type="GeneID" id="27328007"/>
<dbReference type="GO" id="GO:0005783">
    <property type="term" value="C:endoplasmic reticulum"/>
    <property type="evidence" value="ECO:0007669"/>
    <property type="project" value="TreeGrafter"/>
</dbReference>
<accession>A0A0D2C9V4</accession>
<evidence type="ECO:0000259" key="4">
    <source>
        <dbReference type="Pfam" id="PF12955"/>
    </source>
</evidence>
<evidence type="ECO:0000256" key="3">
    <source>
        <dbReference type="SAM" id="SignalP"/>
    </source>
</evidence>
<feature type="region of interest" description="Disordered" evidence="1">
    <location>
        <begin position="230"/>
        <end position="255"/>
    </location>
</feature>
<gene>
    <name evidence="5" type="ORF">PV08_00924</name>
</gene>
<dbReference type="InterPro" id="IPR024382">
    <property type="entry name" value="Vps3844_C"/>
</dbReference>
<evidence type="ECO:0000313" key="6">
    <source>
        <dbReference type="Proteomes" id="UP000053328"/>
    </source>
</evidence>